<evidence type="ECO:0000313" key="2">
    <source>
        <dbReference type="Proteomes" id="UP000717696"/>
    </source>
</evidence>
<protein>
    <submittedName>
        <fullName evidence="1">Uncharacterized protein</fullName>
    </submittedName>
</protein>
<accession>A0A9P9EU57</accession>
<proteinExistence type="predicted"/>
<gene>
    <name evidence="1" type="ORF">B0J13DRAFT_48444</name>
</gene>
<evidence type="ECO:0000313" key="1">
    <source>
        <dbReference type="EMBL" id="KAH7144626.1"/>
    </source>
</evidence>
<dbReference type="AlphaFoldDB" id="A0A9P9EU57"/>
<comment type="caution">
    <text evidence="1">The sequence shown here is derived from an EMBL/GenBank/DDBJ whole genome shotgun (WGS) entry which is preliminary data.</text>
</comment>
<sequence length="123" mass="13385">MLGCYTMALATLYHTLFQHVHRWMLLHLLISTAAHRYPAKTGAYHGASSDNWMQVELIEGEGLFHDAPKFTFLSWCSGLGLNAESTLGLDGRSVTGKRGGFFFLGGGGGGLFLRAPLTRALGR</sequence>
<keyword evidence="2" id="KW-1185">Reference proteome</keyword>
<organism evidence="1 2">
    <name type="scientific">Dactylonectria estremocensis</name>
    <dbReference type="NCBI Taxonomy" id="1079267"/>
    <lineage>
        <taxon>Eukaryota</taxon>
        <taxon>Fungi</taxon>
        <taxon>Dikarya</taxon>
        <taxon>Ascomycota</taxon>
        <taxon>Pezizomycotina</taxon>
        <taxon>Sordariomycetes</taxon>
        <taxon>Hypocreomycetidae</taxon>
        <taxon>Hypocreales</taxon>
        <taxon>Nectriaceae</taxon>
        <taxon>Dactylonectria</taxon>
    </lineage>
</organism>
<dbReference type="Proteomes" id="UP000717696">
    <property type="component" value="Unassembled WGS sequence"/>
</dbReference>
<reference evidence="1" key="1">
    <citation type="journal article" date="2021" name="Nat. Commun.">
        <title>Genetic determinants of endophytism in the Arabidopsis root mycobiome.</title>
        <authorList>
            <person name="Mesny F."/>
            <person name="Miyauchi S."/>
            <person name="Thiergart T."/>
            <person name="Pickel B."/>
            <person name="Atanasova L."/>
            <person name="Karlsson M."/>
            <person name="Huettel B."/>
            <person name="Barry K.W."/>
            <person name="Haridas S."/>
            <person name="Chen C."/>
            <person name="Bauer D."/>
            <person name="Andreopoulos W."/>
            <person name="Pangilinan J."/>
            <person name="LaButti K."/>
            <person name="Riley R."/>
            <person name="Lipzen A."/>
            <person name="Clum A."/>
            <person name="Drula E."/>
            <person name="Henrissat B."/>
            <person name="Kohler A."/>
            <person name="Grigoriev I.V."/>
            <person name="Martin F.M."/>
            <person name="Hacquard S."/>
        </authorList>
    </citation>
    <scope>NUCLEOTIDE SEQUENCE</scope>
    <source>
        <strain evidence="1">MPI-CAGE-AT-0021</strain>
    </source>
</reference>
<name>A0A9P9EU57_9HYPO</name>
<dbReference type="EMBL" id="JAGMUU010000010">
    <property type="protein sequence ID" value="KAH7144626.1"/>
    <property type="molecule type" value="Genomic_DNA"/>
</dbReference>